<accession>A0AA88KYI6</accession>
<organism evidence="2 3">
    <name type="scientific">Artemia franciscana</name>
    <name type="common">Brine shrimp</name>
    <name type="synonym">Artemia sanfranciscana</name>
    <dbReference type="NCBI Taxonomy" id="6661"/>
    <lineage>
        <taxon>Eukaryota</taxon>
        <taxon>Metazoa</taxon>
        <taxon>Ecdysozoa</taxon>
        <taxon>Arthropoda</taxon>
        <taxon>Crustacea</taxon>
        <taxon>Branchiopoda</taxon>
        <taxon>Anostraca</taxon>
        <taxon>Artemiidae</taxon>
        <taxon>Artemia</taxon>
    </lineage>
</organism>
<reference evidence="2" key="1">
    <citation type="submission" date="2023-07" db="EMBL/GenBank/DDBJ databases">
        <title>Chromosome-level genome assembly of Artemia franciscana.</title>
        <authorList>
            <person name="Jo E."/>
        </authorList>
    </citation>
    <scope>NUCLEOTIDE SEQUENCE</scope>
    <source>
        <tissue evidence="2">Whole body</tissue>
    </source>
</reference>
<evidence type="ECO:0000313" key="3">
    <source>
        <dbReference type="Proteomes" id="UP001187531"/>
    </source>
</evidence>
<name>A0AA88KYI6_ARTSF</name>
<feature type="region of interest" description="Disordered" evidence="1">
    <location>
        <begin position="1"/>
        <end position="33"/>
    </location>
</feature>
<sequence length="196" mass="22503">MIMSSIMGINESDSHSCQGADGENRGNIPVQSPCTQLSRKDEKIAELGIKLGEQSIELGPRDQRILQLEVRDRRVNLVLHGLEKERRKETLERKVKDLIECKRSVLENIVLSWSYRVDHKPNSVSRHMSFASEHDVHTVLKSVGELKGSDMRICTDLPLAFNAIRAELLNKMKAIKDSKTYKFVCLRHKWTELRLQ</sequence>
<dbReference type="EMBL" id="JAVRJZ010000015">
    <property type="protein sequence ID" value="KAK2712318.1"/>
    <property type="molecule type" value="Genomic_DNA"/>
</dbReference>
<feature type="non-terminal residue" evidence="2">
    <location>
        <position position="196"/>
    </location>
</feature>
<gene>
    <name evidence="2" type="ORF">QYM36_011116</name>
</gene>
<dbReference type="AlphaFoldDB" id="A0AA88KYI6"/>
<evidence type="ECO:0000313" key="2">
    <source>
        <dbReference type="EMBL" id="KAK2712318.1"/>
    </source>
</evidence>
<dbReference type="Proteomes" id="UP001187531">
    <property type="component" value="Unassembled WGS sequence"/>
</dbReference>
<proteinExistence type="predicted"/>
<protein>
    <submittedName>
        <fullName evidence="2">Uncharacterized protein</fullName>
    </submittedName>
</protein>
<comment type="caution">
    <text evidence="2">The sequence shown here is derived from an EMBL/GenBank/DDBJ whole genome shotgun (WGS) entry which is preliminary data.</text>
</comment>
<evidence type="ECO:0000256" key="1">
    <source>
        <dbReference type="SAM" id="MobiDB-lite"/>
    </source>
</evidence>
<keyword evidence="3" id="KW-1185">Reference proteome</keyword>